<dbReference type="Gene3D" id="3.20.20.140">
    <property type="entry name" value="Metal-dependent hydrolases"/>
    <property type="match status" value="1"/>
</dbReference>
<reference evidence="3" key="1">
    <citation type="journal article" date="2019" name="Int. J. Syst. Evol. Microbiol.">
        <title>The Global Catalogue of Microorganisms (GCM) 10K type strain sequencing project: providing services to taxonomists for standard genome sequencing and annotation.</title>
        <authorList>
            <consortium name="The Broad Institute Genomics Platform"/>
            <consortium name="The Broad Institute Genome Sequencing Center for Infectious Disease"/>
            <person name="Wu L."/>
            <person name="Ma J."/>
        </authorList>
    </citation>
    <scope>NUCLEOTIDE SEQUENCE [LARGE SCALE GENOMIC DNA]</scope>
    <source>
        <strain evidence="3">CCUG 56754</strain>
    </source>
</reference>
<evidence type="ECO:0000313" key="2">
    <source>
        <dbReference type="EMBL" id="MFD1037520.1"/>
    </source>
</evidence>
<name>A0ABW3LHT9_9BACI</name>
<feature type="domain" description="Amidohydrolase-related" evidence="1">
    <location>
        <begin position="53"/>
        <end position="386"/>
    </location>
</feature>
<evidence type="ECO:0000313" key="3">
    <source>
        <dbReference type="Proteomes" id="UP001597040"/>
    </source>
</evidence>
<dbReference type="InterPro" id="IPR006680">
    <property type="entry name" value="Amidohydro-rel"/>
</dbReference>
<protein>
    <submittedName>
        <fullName evidence="2">Amidohydrolase family protein</fullName>
    </submittedName>
</protein>
<dbReference type="EMBL" id="JBHTKJ010000007">
    <property type="protein sequence ID" value="MFD1037520.1"/>
    <property type="molecule type" value="Genomic_DNA"/>
</dbReference>
<dbReference type="Gene3D" id="2.30.40.10">
    <property type="entry name" value="Urease, subunit C, domain 1"/>
    <property type="match status" value="1"/>
</dbReference>
<dbReference type="InterPro" id="IPR057744">
    <property type="entry name" value="OTAase-like"/>
</dbReference>
<dbReference type="InterPro" id="IPR011059">
    <property type="entry name" value="Metal-dep_hydrolase_composite"/>
</dbReference>
<keyword evidence="3" id="KW-1185">Reference proteome</keyword>
<organism evidence="2 3">
    <name type="scientific">Virgibacillus byunsanensis</name>
    <dbReference type="NCBI Taxonomy" id="570945"/>
    <lineage>
        <taxon>Bacteria</taxon>
        <taxon>Bacillati</taxon>
        <taxon>Bacillota</taxon>
        <taxon>Bacilli</taxon>
        <taxon>Bacillales</taxon>
        <taxon>Bacillaceae</taxon>
        <taxon>Virgibacillus</taxon>
    </lineage>
</organism>
<accession>A0ABW3LHT9</accession>
<dbReference type="RefSeq" id="WP_390359622.1">
    <property type="nucleotide sequence ID" value="NZ_JBHTKJ010000007.1"/>
</dbReference>
<dbReference type="SUPFAM" id="SSF51556">
    <property type="entry name" value="Metallo-dependent hydrolases"/>
    <property type="match status" value="1"/>
</dbReference>
<comment type="caution">
    <text evidence="2">The sequence shown here is derived from an EMBL/GenBank/DDBJ whole genome shotgun (WGS) entry which is preliminary data.</text>
</comment>
<dbReference type="PANTHER" id="PTHR43135:SF3">
    <property type="entry name" value="ALPHA-D-RIBOSE 1-METHYLPHOSPHONATE 5-TRIPHOSPHATE DIPHOSPHATASE"/>
    <property type="match status" value="1"/>
</dbReference>
<gene>
    <name evidence="2" type="ORF">ACFQ3N_03655</name>
</gene>
<evidence type="ECO:0000259" key="1">
    <source>
        <dbReference type="Pfam" id="PF01979"/>
    </source>
</evidence>
<dbReference type="PANTHER" id="PTHR43135">
    <property type="entry name" value="ALPHA-D-RIBOSE 1-METHYLPHOSPHONATE 5-TRIPHOSPHATE DIPHOSPHATASE"/>
    <property type="match status" value="1"/>
</dbReference>
<dbReference type="CDD" id="cd01299">
    <property type="entry name" value="Met_dep_hydrolase_A"/>
    <property type="match status" value="1"/>
</dbReference>
<dbReference type="Pfam" id="PF01979">
    <property type="entry name" value="Amidohydro_1"/>
    <property type="match status" value="1"/>
</dbReference>
<dbReference type="InterPro" id="IPR032466">
    <property type="entry name" value="Metal_Hydrolase"/>
</dbReference>
<sequence>MNYIIKNVQLFYGENLELKLDSGVWVKNGYIYKVLSKDKFPNDVTILDGKGNYLFPGLIDLHVHMMWDGSLDPVATLEAEGYEQMLIRAVSYCREYLKNGITTVRDIGSVDDIALHVAKAIKRGVIDGPDLIASGRTLTMTGGHDPFWARFVDGKDEALKGVREQIFKGAEVIKLSSTGGVYGRTEGEAVGNVELNMEEQQVICNEAHKFGLKVAAHAIGREGIKNSIQAGIDTIEHGQFLDEDLVSMMENKKTAWIPTLYIYQRITKQEGIPAYAKQKALEIVERHAQAFKQFFNRNLLIGAGSDAGSPSTPHPALTDELLMMHSIVDDNKQILKTATVNAGSILDRKVGRIQESYVADFILLGSNPLDDLTNIKDIKAVYKKGKRF</sequence>
<dbReference type="SUPFAM" id="SSF51338">
    <property type="entry name" value="Composite domain of metallo-dependent hydrolases"/>
    <property type="match status" value="1"/>
</dbReference>
<dbReference type="Proteomes" id="UP001597040">
    <property type="component" value="Unassembled WGS sequence"/>
</dbReference>
<proteinExistence type="predicted"/>
<dbReference type="InterPro" id="IPR051781">
    <property type="entry name" value="Metallo-dep_Hydrolase"/>
</dbReference>